<gene>
    <name evidence="2" type="ORF">RNZ46_16295</name>
</gene>
<organism evidence="2 3">
    <name type="scientific">Hwangdonia lutea</name>
    <dbReference type="NCBI Taxonomy" id="3075823"/>
    <lineage>
        <taxon>Bacteria</taxon>
        <taxon>Pseudomonadati</taxon>
        <taxon>Bacteroidota</taxon>
        <taxon>Flavobacteriia</taxon>
        <taxon>Flavobacteriales</taxon>
        <taxon>Flavobacteriaceae</taxon>
        <taxon>Hwangdonia</taxon>
    </lineage>
</organism>
<dbReference type="Proteomes" id="UP001302486">
    <property type="component" value="Chromosome"/>
</dbReference>
<dbReference type="KEGG" id="hws:RNZ46_16295"/>
<keyword evidence="3" id="KW-1185">Reference proteome</keyword>
<evidence type="ECO:0000313" key="2">
    <source>
        <dbReference type="EMBL" id="WOD43550.1"/>
    </source>
</evidence>
<dbReference type="AlphaFoldDB" id="A0AA97EN86"/>
<sequence length="225" mass="26600">MKNILLFSLLVIMSCSCKTKAKETSTTTENQKNLITILDTIWNTEQRPITLRDSLMEIHGAESELVKQQQAIYEHNHKINEKIVKNILDKYGWPTKEMAGENGNWIICNVIQHSDNEIRIQYLPMMRQAVKDKKLEPRFFVRAEDRIATERGDLQIYGGQMKYYPETKSFNLWPVYDPANIDKRRTAIGLDSIAIFLKNRFDFEWNLEEQIKRTEEFKLKKQNRL</sequence>
<reference evidence="3" key="1">
    <citation type="submission" date="2024-06" db="EMBL/GenBank/DDBJ databases">
        <title>Hwangdonia haimaensis gen. nov., sp. nov., a member of the family Flavobacteriaceae isolated from the haima cold seep.</title>
        <authorList>
            <person name="Li J."/>
        </authorList>
    </citation>
    <scope>NUCLEOTIDE SEQUENCE [LARGE SCALE GENOMIC DNA]</scope>
    <source>
        <strain evidence="3">SCSIO 19198</strain>
    </source>
</reference>
<feature type="chain" id="PRO_5041664075" evidence="1">
    <location>
        <begin position="22"/>
        <end position="225"/>
    </location>
</feature>
<accession>A0AA97EN86</accession>
<protein>
    <submittedName>
        <fullName evidence="2">DUF6624 domain-containing protein</fullName>
    </submittedName>
</protein>
<dbReference type="EMBL" id="CP136521">
    <property type="protein sequence ID" value="WOD43550.1"/>
    <property type="molecule type" value="Genomic_DNA"/>
</dbReference>
<feature type="signal peptide" evidence="1">
    <location>
        <begin position="1"/>
        <end position="21"/>
    </location>
</feature>
<evidence type="ECO:0000313" key="3">
    <source>
        <dbReference type="Proteomes" id="UP001302486"/>
    </source>
</evidence>
<dbReference type="RefSeq" id="WP_316983234.1">
    <property type="nucleotide sequence ID" value="NZ_CP136521.1"/>
</dbReference>
<keyword evidence="1" id="KW-0732">Signal</keyword>
<proteinExistence type="predicted"/>
<dbReference type="PROSITE" id="PS51257">
    <property type="entry name" value="PROKAR_LIPOPROTEIN"/>
    <property type="match status" value="1"/>
</dbReference>
<name>A0AA97EN86_9FLAO</name>
<dbReference type="Pfam" id="PF20329">
    <property type="entry name" value="DUF6624"/>
    <property type="match status" value="1"/>
</dbReference>
<dbReference type="InterPro" id="IPR046732">
    <property type="entry name" value="DUF6624"/>
</dbReference>
<evidence type="ECO:0000256" key="1">
    <source>
        <dbReference type="SAM" id="SignalP"/>
    </source>
</evidence>